<evidence type="ECO:0000259" key="2">
    <source>
        <dbReference type="Pfam" id="PF08327"/>
    </source>
</evidence>
<dbReference type="EMBL" id="CP060394">
    <property type="protein sequence ID" value="QNI32980.1"/>
    <property type="molecule type" value="Genomic_DNA"/>
</dbReference>
<name>A0A7G8BKB0_9BACT</name>
<keyword evidence="4" id="KW-1185">Reference proteome</keyword>
<accession>A0A7G8BKB0</accession>
<evidence type="ECO:0000313" key="4">
    <source>
        <dbReference type="Proteomes" id="UP000515312"/>
    </source>
</evidence>
<dbReference type="Gene3D" id="3.30.530.20">
    <property type="match status" value="1"/>
</dbReference>
<proteinExistence type="inferred from homology"/>
<organism evidence="3 4">
    <name type="scientific">Alloacidobacterium dinghuense</name>
    <dbReference type="NCBI Taxonomy" id="2763107"/>
    <lineage>
        <taxon>Bacteria</taxon>
        <taxon>Pseudomonadati</taxon>
        <taxon>Acidobacteriota</taxon>
        <taxon>Terriglobia</taxon>
        <taxon>Terriglobales</taxon>
        <taxon>Acidobacteriaceae</taxon>
        <taxon>Alloacidobacterium</taxon>
    </lineage>
</organism>
<sequence>MGTATAPKAQQNLQVLEVVREVEIAASIDIVFETVLEQLGPMLSCGEDAPLLDMKLEAWPGGRWFRDLGNGAGHLWGHVQAIRPPELLELHGPMFMSAAATSHVQFRLQEVDGLTRLDFSHRAMGLIPLELQDGVDVNQGWTNYFAKLRGCVDKRLKP</sequence>
<evidence type="ECO:0000313" key="3">
    <source>
        <dbReference type="EMBL" id="QNI32980.1"/>
    </source>
</evidence>
<reference evidence="3 4" key="1">
    <citation type="submission" date="2020-08" db="EMBL/GenBank/DDBJ databases">
        <title>Edaphobacter telluris sp. nov. and Acidobacterium dinghuensis sp. nov., two acidobacteria isolated from forest soil.</title>
        <authorList>
            <person name="Fu J."/>
            <person name="Qiu L."/>
        </authorList>
    </citation>
    <scope>NUCLEOTIDE SEQUENCE [LARGE SCALE GENOMIC DNA]</scope>
    <source>
        <strain evidence="3">4Y35</strain>
    </source>
</reference>
<dbReference type="Pfam" id="PF08327">
    <property type="entry name" value="AHSA1"/>
    <property type="match status" value="1"/>
</dbReference>
<evidence type="ECO:0000256" key="1">
    <source>
        <dbReference type="ARBA" id="ARBA00006817"/>
    </source>
</evidence>
<dbReference type="InterPro" id="IPR023393">
    <property type="entry name" value="START-like_dom_sf"/>
</dbReference>
<dbReference type="KEGG" id="adin:H7849_03075"/>
<protein>
    <submittedName>
        <fullName evidence="3">SRPBCC domain-containing protein</fullName>
    </submittedName>
</protein>
<gene>
    <name evidence="3" type="ORF">H7849_03075</name>
</gene>
<dbReference type="Proteomes" id="UP000515312">
    <property type="component" value="Chromosome"/>
</dbReference>
<dbReference type="CDD" id="cd07814">
    <property type="entry name" value="SRPBCC_CalC_Aha1-like"/>
    <property type="match status" value="1"/>
</dbReference>
<dbReference type="InterPro" id="IPR013538">
    <property type="entry name" value="ASHA1/2-like_C"/>
</dbReference>
<dbReference type="RefSeq" id="WP_186744053.1">
    <property type="nucleotide sequence ID" value="NZ_CP060394.1"/>
</dbReference>
<dbReference type="AlphaFoldDB" id="A0A7G8BKB0"/>
<dbReference type="SUPFAM" id="SSF55961">
    <property type="entry name" value="Bet v1-like"/>
    <property type="match status" value="1"/>
</dbReference>
<feature type="domain" description="Activator of Hsp90 ATPase homologue 1/2-like C-terminal" evidence="2">
    <location>
        <begin position="53"/>
        <end position="152"/>
    </location>
</feature>
<comment type="similarity">
    <text evidence="1">Belongs to the AHA1 family.</text>
</comment>